<reference evidence="2 4" key="1">
    <citation type="submission" date="2018-09" db="EMBL/GenBank/DDBJ databases">
        <title>Murine metabolic-syndrome-specific gut microbial biobank.</title>
        <authorList>
            <person name="Liu C."/>
        </authorList>
    </citation>
    <scope>NUCLEOTIDE SEQUENCE [LARGE SCALE GENOMIC DNA]</scope>
    <source>
        <strain evidence="2 4">8-P5</strain>
    </source>
</reference>
<organism evidence="2 4">
    <name type="scientific">Parabacteroides distasonis</name>
    <dbReference type="NCBI Taxonomy" id="823"/>
    <lineage>
        <taxon>Bacteria</taxon>
        <taxon>Pseudomonadati</taxon>
        <taxon>Bacteroidota</taxon>
        <taxon>Bacteroidia</taxon>
        <taxon>Bacteroidales</taxon>
        <taxon>Tannerellaceae</taxon>
        <taxon>Parabacteroides</taxon>
    </lineage>
</organism>
<evidence type="ECO:0000313" key="6">
    <source>
        <dbReference type="Proteomes" id="UP000463337"/>
    </source>
</evidence>
<dbReference type="Proteomes" id="UP000278164">
    <property type="component" value="Unassembled WGS sequence"/>
</dbReference>
<reference evidence="1 6" key="2">
    <citation type="journal article" date="2019" name="Nat. Med.">
        <title>A library of human gut bacterial isolates paired with longitudinal multiomics data enables mechanistic microbiome research.</title>
        <authorList>
            <person name="Poyet M."/>
            <person name="Groussin M."/>
            <person name="Gibbons S.M."/>
            <person name="Avila-Pacheco J."/>
            <person name="Jiang X."/>
            <person name="Kearney S.M."/>
            <person name="Perrotta A.R."/>
            <person name="Berdy B."/>
            <person name="Zhao S."/>
            <person name="Lieberman T.D."/>
            <person name="Swanson P.K."/>
            <person name="Smith M."/>
            <person name="Roesemann S."/>
            <person name="Alexander J.E."/>
            <person name="Rich S.A."/>
            <person name="Livny J."/>
            <person name="Vlamakis H."/>
            <person name="Clish C."/>
            <person name="Bullock K."/>
            <person name="Deik A."/>
            <person name="Scott J."/>
            <person name="Pierce K.A."/>
            <person name="Xavier R.J."/>
            <person name="Alm E.J."/>
        </authorList>
    </citation>
    <scope>NUCLEOTIDE SEQUENCE [LARGE SCALE GENOMIC DNA]</scope>
    <source>
        <strain evidence="1 6">BIOML-A41</strain>
    </source>
</reference>
<proteinExistence type="predicted"/>
<evidence type="ECO:0000313" key="3">
    <source>
        <dbReference type="EMBL" id="TGY53890.1"/>
    </source>
</evidence>
<dbReference type="EMBL" id="RAYI01000111">
    <property type="protein sequence ID" value="RLT71749.1"/>
    <property type="molecule type" value="Genomic_DNA"/>
</dbReference>
<protein>
    <submittedName>
        <fullName evidence="2">Uncharacterized protein</fullName>
    </submittedName>
</protein>
<dbReference type="RefSeq" id="WP_121737493.1">
    <property type="nucleotide sequence ID" value="NZ_AP019729.1"/>
</dbReference>
<dbReference type="EMBL" id="SRYM01000081">
    <property type="protein sequence ID" value="TGY53890.1"/>
    <property type="molecule type" value="Genomic_DNA"/>
</dbReference>
<dbReference type="Proteomes" id="UP000310032">
    <property type="component" value="Unassembled WGS sequence"/>
</dbReference>
<dbReference type="GeneID" id="93523084"/>
<evidence type="ECO:0000313" key="5">
    <source>
        <dbReference type="Proteomes" id="UP000310032"/>
    </source>
</evidence>
<evidence type="ECO:0000313" key="2">
    <source>
        <dbReference type="EMBL" id="RLT71749.1"/>
    </source>
</evidence>
<accession>A0A355XIQ3</accession>
<dbReference type="Proteomes" id="UP000463337">
    <property type="component" value="Unassembled WGS sequence"/>
</dbReference>
<gene>
    <name evidence="2" type="ORF">D7V78_19605</name>
    <name evidence="3" type="ORF">E5342_17955</name>
    <name evidence="1" type="ORF">GKD59_00800</name>
</gene>
<dbReference type="EMBL" id="WKLT01000001">
    <property type="protein sequence ID" value="MRY56478.1"/>
    <property type="molecule type" value="Genomic_DNA"/>
</dbReference>
<dbReference type="OrthoDB" id="1100486at2"/>
<reference evidence="3 5" key="3">
    <citation type="submission" date="2019-04" db="EMBL/GenBank/DDBJ databases">
        <title>Microbes associate with the intestines of laboratory mice.</title>
        <authorList>
            <person name="Navarre W."/>
            <person name="Wong E."/>
            <person name="Huang K."/>
            <person name="Tropini C."/>
            <person name="Ng K."/>
            <person name="Yu B."/>
        </authorList>
    </citation>
    <scope>NUCLEOTIDE SEQUENCE [LARGE SCALE GENOMIC DNA]</scope>
    <source>
        <strain evidence="3 5">NM39_I3</strain>
    </source>
</reference>
<evidence type="ECO:0000313" key="4">
    <source>
        <dbReference type="Proteomes" id="UP000278164"/>
    </source>
</evidence>
<comment type="caution">
    <text evidence="2">The sequence shown here is derived from an EMBL/GenBank/DDBJ whole genome shotgun (WGS) entry which is preliminary data.</text>
</comment>
<name>A0A355XIQ3_PARDI</name>
<evidence type="ECO:0000313" key="1">
    <source>
        <dbReference type="EMBL" id="MRY56478.1"/>
    </source>
</evidence>
<sequence length="136" mass="15613">MGTLFLEYFYHDVVIKDILYDLNGSEGANSIIFTLNNNEECDEDTDDKLSNHFDDVRCVFRDIYSSRIDLYHNIIGKYCILMSDVSDTDIFLLEYKKAMEGILPLEILQKLVCYSIYTNEGTVKIVSEGNVEIVNG</sequence>
<dbReference type="AlphaFoldDB" id="A0A355XIQ3"/>